<accession>A0AB34GBT8</accession>
<gene>
    <name evidence="2" type="ORF">J1605_014592</name>
</gene>
<dbReference type="Proteomes" id="UP001159641">
    <property type="component" value="Unassembled WGS sequence"/>
</dbReference>
<evidence type="ECO:0000256" key="1">
    <source>
        <dbReference type="SAM" id="MobiDB-lite"/>
    </source>
</evidence>
<keyword evidence="3" id="KW-1185">Reference proteome</keyword>
<dbReference type="EMBL" id="JAIQCJ010002315">
    <property type="protein sequence ID" value="KAJ8777209.1"/>
    <property type="molecule type" value="Genomic_DNA"/>
</dbReference>
<feature type="region of interest" description="Disordered" evidence="1">
    <location>
        <begin position="1"/>
        <end position="80"/>
    </location>
</feature>
<name>A0AB34GBT8_ESCRO</name>
<protein>
    <submittedName>
        <fullName evidence="2">Uncharacterized protein</fullName>
    </submittedName>
</protein>
<reference evidence="2 3" key="1">
    <citation type="submission" date="2022-11" db="EMBL/GenBank/DDBJ databases">
        <title>Whole genome sequence of Eschrichtius robustus ER-17-0199.</title>
        <authorList>
            <person name="Bruniche-Olsen A."/>
            <person name="Black A.N."/>
            <person name="Fields C.J."/>
            <person name="Walden K."/>
            <person name="Dewoody J.A."/>
        </authorList>
    </citation>
    <scope>NUCLEOTIDE SEQUENCE [LARGE SCALE GENOMIC DNA]</scope>
    <source>
        <strain evidence="2">ER-17-0199</strain>
        <tissue evidence="2">Blubber</tissue>
    </source>
</reference>
<evidence type="ECO:0000313" key="3">
    <source>
        <dbReference type="Proteomes" id="UP001159641"/>
    </source>
</evidence>
<sequence>MRRRTRGQLAAPPSRLALPLAEHGARDRPPHRPSAPRPCPDPGTTPPGGAASSACARTPRQLQVPARPAPRSRPLERPGR</sequence>
<comment type="caution">
    <text evidence="2">The sequence shown here is derived from an EMBL/GenBank/DDBJ whole genome shotgun (WGS) entry which is preliminary data.</text>
</comment>
<feature type="compositionally biased region" description="Low complexity" evidence="1">
    <location>
        <begin position="9"/>
        <end position="21"/>
    </location>
</feature>
<dbReference type="AlphaFoldDB" id="A0AB34GBT8"/>
<feature type="compositionally biased region" description="Pro residues" evidence="1">
    <location>
        <begin position="32"/>
        <end position="45"/>
    </location>
</feature>
<evidence type="ECO:0000313" key="2">
    <source>
        <dbReference type="EMBL" id="KAJ8777209.1"/>
    </source>
</evidence>
<organism evidence="2 3">
    <name type="scientific">Eschrichtius robustus</name>
    <name type="common">California gray whale</name>
    <name type="synonym">Eschrichtius gibbosus</name>
    <dbReference type="NCBI Taxonomy" id="9764"/>
    <lineage>
        <taxon>Eukaryota</taxon>
        <taxon>Metazoa</taxon>
        <taxon>Chordata</taxon>
        <taxon>Craniata</taxon>
        <taxon>Vertebrata</taxon>
        <taxon>Euteleostomi</taxon>
        <taxon>Mammalia</taxon>
        <taxon>Eutheria</taxon>
        <taxon>Laurasiatheria</taxon>
        <taxon>Artiodactyla</taxon>
        <taxon>Whippomorpha</taxon>
        <taxon>Cetacea</taxon>
        <taxon>Mysticeti</taxon>
        <taxon>Eschrichtiidae</taxon>
        <taxon>Eschrichtius</taxon>
    </lineage>
</organism>
<proteinExistence type="predicted"/>